<dbReference type="PRINTS" id="PR00377">
    <property type="entry name" value="IMPHPHTASES"/>
</dbReference>
<dbReference type="PANTHER" id="PTHR20854:SF4">
    <property type="entry name" value="INOSITOL-1-MONOPHOSPHATASE-RELATED"/>
    <property type="match status" value="1"/>
</dbReference>
<feature type="binding site" evidence="1">
    <location>
        <position position="65"/>
    </location>
    <ligand>
        <name>Mg(2+)</name>
        <dbReference type="ChEBI" id="CHEBI:18420"/>
        <label>1</label>
        <note>catalytic</note>
    </ligand>
</feature>
<keyword evidence="1" id="KW-0460">Magnesium</keyword>
<comment type="cofactor">
    <cofactor evidence="1">
        <name>Mg(2+)</name>
        <dbReference type="ChEBI" id="CHEBI:18420"/>
    </cofactor>
</comment>
<feature type="binding site" evidence="1">
    <location>
        <position position="249"/>
    </location>
    <ligand>
        <name>Mg(2+)</name>
        <dbReference type="ChEBI" id="CHEBI:18420"/>
        <label>1</label>
        <note>catalytic</note>
    </ligand>
</feature>
<dbReference type="STRING" id="479433.Caci_5152"/>
<protein>
    <submittedName>
        <fullName evidence="2">Inositol monophosphatase</fullName>
    </submittedName>
</protein>
<dbReference type="PANTHER" id="PTHR20854">
    <property type="entry name" value="INOSITOL MONOPHOSPHATASE"/>
    <property type="match status" value="1"/>
</dbReference>
<dbReference type="GO" id="GO:0046872">
    <property type="term" value="F:metal ion binding"/>
    <property type="evidence" value="ECO:0007669"/>
    <property type="project" value="UniProtKB-KW"/>
</dbReference>
<dbReference type="InParanoid" id="C7Q6H6"/>
<keyword evidence="1" id="KW-0479">Metal-binding</keyword>
<dbReference type="SUPFAM" id="SSF56655">
    <property type="entry name" value="Carbohydrate phosphatase"/>
    <property type="match status" value="1"/>
</dbReference>
<reference evidence="2 3" key="1">
    <citation type="journal article" date="2009" name="Stand. Genomic Sci.">
        <title>Complete genome sequence of Catenulispora acidiphila type strain (ID 139908).</title>
        <authorList>
            <person name="Copeland A."/>
            <person name="Lapidus A."/>
            <person name="Glavina Del Rio T."/>
            <person name="Nolan M."/>
            <person name="Lucas S."/>
            <person name="Chen F."/>
            <person name="Tice H."/>
            <person name="Cheng J.F."/>
            <person name="Bruce D."/>
            <person name="Goodwin L."/>
            <person name="Pitluck S."/>
            <person name="Mikhailova N."/>
            <person name="Pati A."/>
            <person name="Ivanova N."/>
            <person name="Mavromatis K."/>
            <person name="Chen A."/>
            <person name="Palaniappan K."/>
            <person name="Chain P."/>
            <person name="Land M."/>
            <person name="Hauser L."/>
            <person name="Chang Y.J."/>
            <person name="Jeffries C.D."/>
            <person name="Chertkov O."/>
            <person name="Brettin T."/>
            <person name="Detter J.C."/>
            <person name="Han C."/>
            <person name="Ali Z."/>
            <person name="Tindall B.J."/>
            <person name="Goker M."/>
            <person name="Bristow J."/>
            <person name="Eisen J.A."/>
            <person name="Markowitz V."/>
            <person name="Hugenholtz P."/>
            <person name="Kyrpides N.C."/>
            <person name="Klenk H.P."/>
        </authorList>
    </citation>
    <scope>NUCLEOTIDE SEQUENCE [LARGE SCALE GENOMIC DNA]</scope>
    <source>
        <strain evidence="3">DSM 44928 / JCM 14897 / NBRC 102108 / NRRL B-24433 / ID139908</strain>
    </source>
</reference>
<dbReference type="Gene3D" id="3.30.540.10">
    <property type="entry name" value="Fructose-1,6-Bisphosphatase, subunit A, domain 1"/>
    <property type="match status" value="1"/>
</dbReference>
<proteinExistence type="predicted"/>
<evidence type="ECO:0000313" key="2">
    <source>
        <dbReference type="EMBL" id="ACU74011.1"/>
    </source>
</evidence>
<dbReference type="InterPro" id="IPR000760">
    <property type="entry name" value="Inositol_monophosphatase-like"/>
</dbReference>
<feature type="binding site" evidence="1">
    <location>
        <position position="50"/>
    </location>
    <ligand>
        <name>Mg(2+)</name>
        <dbReference type="ChEBI" id="CHEBI:18420"/>
        <label>1</label>
        <note>catalytic</note>
    </ligand>
</feature>
<dbReference type="HOGENOM" id="CLU_044118_4_0_11"/>
<dbReference type="GO" id="GO:0008934">
    <property type="term" value="F:inositol monophosphate 1-phosphatase activity"/>
    <property type="evidence" value="ECO:0007669"/>
    <property type="project" value="TreeGrafter"/>
</dbReference>
<name>C7Q6H6_CATAD</name>
<dbReference type="RefSeq" id="WP_015793740.1">
    <property type="nucleotide sequence ID" value="NC_013131.1"/>
</dbReference>
<sequence>MIGARHFEAGGVAWRAKSDGSPVGVADHEIERTLRALVGEARPEDAFLGEEFGARGVGRRRWIVDAIDGTASFVAGEPEWGTLIALDSGDAVAVGVVTAAACGRRWWAARGGGAWSAGLPMSTDLDLAMDPRAPLVGLPMSPVAPRAHLPMDPAAAPTRLAVNTATDLRDSSIGIWPPPARLNPRGRQLAATLAACARTTLPSLDWSSSLTPTAPVRKPSTGSGTCHGALLVATGRLDAFLLLGAGAWDVAALVPIVEEAGGAYSDLADHRSGDARTALFSARGIHQQILDIAARPTPPSA</sequence>
<accession>C7Q6H6</accession>
<feature type="binding site" evidence="1">
    <location>
        <position position="67"/>
    </location>
    <ligand>
        <name>Mg(2+)</name>
        <dbReference type="ChEBI" id="CHEBI:18420"/>
        <label>1</label>
        <note>catalytic</note>
    </ligand>
</feature>
<feature type="binding site" evidence="1">
    <location>
        <position position="68"/>
    </location>
    <ligand>
        <name>Mg(2+)</name>
        <dbReference type="ChEBI" id="CHEBI:18420"/>
        <label>1</label>
        <note>catalytic</note>
    </ligand>
</feature>
<keyword evidence="3" id="KW-1185">Reference proteome</keyword>
<organism evidence="2 3">
    <name type="scientific">Catenulispora acidiphila (strain DSM 44928 / JCM 14897 / NBRC 102108 / NRRL B-24433 / ID139908)</name>
    <dbReference type="NCBI Taxonomy" id="479433"/>
    <lineage>
        <taxon>Bacteria</taxon>
        <taxon>Bacillati</taxon>
        <taxon>Actinomycetota</taxon>
        <taxon>Actinomycetes</taxon>
        <taxon>Catenulisporales</taxon>
        <taxon>Catenulisporaceae</taxon>
        <taxon>Catenulispora</taxon>
    </lineage>
</organism>
<dbReference type="Gene3D" id="3.40.190.80">
    <property type="match status" value="1"/>
</dbReference>
<dbReference type="Proteomes" id="UP000000851">
    <property type="component" value="Chromosome"/>
</dbReference>
<dbReference type="KEGG" id="cai:Caci_5152"/>
<dbReference type="GO" id="GO:0006020">
    <property type="term" value="P:inositol metabolic process"/>
    <property type="evidence" value="ECO:0007669"/>
    <property type="project" value="TreeGrafter"/>
</dbReference>
<dbReference type="eggNOG" id="COG0483">
    <property type="taxonomic scope" value="Bacteria"/>
</dbReference>
<dbReference type="AlphaFoldDB" id="C7Q6H6"/>
<dbReference type="GO" id="GO:0007165">
    <property type="term" value="P:signal transduction"/>
    <property type="evidence" value="ECO:0007669"/>
    <property type="project" value="TreeGrafter"/>
</dbReference>
<dbReference type="EMBL" id="CP001700">
    <property type="protein sequence ID" value="ACU74011.1"/>
    <property type="molecule type" value="Genomic_DNA"/>
</dbReference>
<gene>
    <name evidence="2" type="ordered locus">Caci_5152</name>
</gene>
<evidence type="ECO:0000313" key="3">
    <source>
        <dbReference type="Proteomes" id="UP000000851"/>
    </source>
</evidence>
<dbReference type="Pfam" id="PF00459">
    <property type="entry name" value="Inositol_P"/>
    <property type="match status" value="2"/>
</dbReference>
<evidence type="ECO:0000256" key="1">
    <source>
        <dbReference type="PIRSR" id="PIRSR600760-2"/>
    </source>
</evidence>